<dbReference type="InterPro" id="IPR028082">
    <property type="entry name" value="Peripla_BP_I"/>
</dbReference>
<evidence type="ECO:0000256" key="3">
    <source>
        <dbReference type="ARBA" id="ARBA00023163"/>
    </source>
</evidence>
<dbReference type="CDD" id="cd01545">
    <property type="entry name" value="PBP1_SalR"/>
    <property type="match status" value="1"/>
</dbReference>
<evidence type="ECO:0000313" key="6">
    <source>
        <dbReference type="Proteomes" id="UP000484255"/>
    </source>
</evidence>
<dbReference type="Gene3D" id="3.40.50.2300">
    <property type="match status" value="2"/>
</dbReference>
<dbReference type="PANTHER" id="PTHR30146:SF153">
    <property type="entry name" value="LACTOSE OPERON REPRESSOR"/>
    <property type="match status" value="1"/>
</dbReference>
<dbReference type="SUPFAM" id="SSF47413">
    <property type="entry name" value="lambda repressor-like DNA-binding domains"/>
    <property type="match status" value="1"/>
</dbReference>
<evidence type="ECO:0000313" key="5">
    <source>
        <dbReference type="EMBL" id="NDY93799.1"/>
    </source>
</evidence>
<feature type="domain" description="HTH lacI-type" evidence="4">
    <location>
        <begin position="13"/>
        <end position="67"/>
    </location>
</feature>
<dbReference type="CDD" id="cd01392">
    <property type="entry name" value="HTH_LacI"/>
    <property type="match status" value="1"/>
</dbReference>
<name>A0A7C9TLV9_9BURK</name>
<dbReference type="Proteomes" id="UP000484255">
    <property type="component" value="Unassembled WGS sequence"/>
</dbReference>
<dbReference type="PANTHER" id="PTHR30146">
    <property type="entry name" value="LACI-RELATED TRANSCRIPTIONAL REPRESSOR"/>
    <property type="match status" value="1"/>
</dbReference>
<dbReference type="InterPro" id="IPR000843">
    <property type="entry name" value="HTH_LacI"/>
</dbReference>
<evidence type="ECO:0000256" key="2">
    <source>
        <dbReference type="ARBA" id="ARBA00023125"/>
    </source>
</evidence>
<protein>
    <submittedName>
        <fullName evidence="5">LacI family transcriptional regulator</fullName>
    </submittedName>
</protein>
<dbReference type="InterPro" id="IPR046335">
    <property type="entry name" value="LacI/GalR-like_sensor"/>
</dbReference>
<dbReference type="Pfam" id="PF00356">
    <property type="entry name" value="LacI"/>
    <property type="match status" value="1"/>
</dbReference>
<dbReference type="EMBL" id="JAAGOH010000048">
    <property type="protein sequence ID" value="NDY93799.1"/>
    <property type="molecule type" value="Genomic_DNA"/>
</dbReference>
<sequence>MKDSASETGGARVSITDVAQAAQVSIKTVSRVLRGEMHVAAATRAAVEKAARELGYLPDLSARNLKSSVPSVVGLLRAVGSDGQAPRSGHEYMMCLQIGAMQACQELDFGLMVLPVQTDPQAALRELTHRYRTRQVGGFVVPSQIGDLGGVLEALDAESIPYAAINPADLQRASRWVVADERQAVRAMIRHLLAKGHQRVALVRSDLSARVSAEREAGYRAALEDAGLPVDPALIFPAEGLTFDHGRRCGHRLLAQADSPTAVFAVNDELAAGVIAAAHERGLELPRELSVVGYDDLDLARKLWPDLTTVHQPIEQLGETAARQVIAALHPLRWVDRQPATQVVLPCEVVLRGSVATPALRHATR</sequence>
<dbReference type="GO" id="GO:0003700">
    <property type="term" value="F:DNA-binding transcription factor activity"/>
    <property type="evidence" value="ECO:0007669"/>
    <property type="project" value="TreeGrafter"/>
</dbReference>
<proteinExistence type="predicted"/>
<dbReference type="GO" id="GO:0000976">
    <property type="term" value="F:transcription cis-regulatory region binding"/>
    <property type="evidence" value="ECO:0007669"/>
    <property type="project" value="TreeGrafter"/>
</dbReference>
<keyword evidence="6" id="KW-1185">Reference proteome</keyword>
<dbReference type="Gene3D" id="1.10.260.40">
    <property type="entry name" value="lambda repressor-like DNA-binding domains"/>
    <property type="match status" value="1"/>
</dbReference>
<dbReference type="Pfam" id="PF13377">
    <property type="entry name" value="Peripla_BP_3"/>
    <property type="match status" value="1"/>
</dbReference>
<dbReference type="PROSITE" id="PS50932">
    <property type="entry name" value="HTH_LACI_2"/>
    <property type="match status" value="1"/>
</dbReference>
<dbReference type="AlphaFoldDB" id="A0A7C9TLV9"/>
<reference evidence="5 6" key="1">
    <citation type="submission" date="2020-02" db="EMBL/GenBank/DDBJ databases">
        <title>Ideonella bacterium strain TBM-1.</title>
        <authorList>
            <person name="Chen W.-M."/>
        </authorList>
    </citation>
    <scope>NUCLEOTIDE SEQUENCE [LARGE SCALE GENOMIC DNA]</scope>
    <source>
        <strain evidence="5 6">TBM-1</strain>
    </source>
</reference>
<keyword evidence="2" id="KW-0238">DNA-binding</keyword>
<organism evidence="5 6">
    <name type="scientific">Ideonella livida</name>
    <dbReference type="NCBI Taxonomy" id="2707176"/>
    <lineage>
        <taxon>Bacteria</taxon>
        <taxon>Pseudomonadati</taxon>
        <taxon>Pseudomonadota</taxon>
        <taxon>Betaproteobacteria</taxon>
        <taxon>Burkholderiales</taxon>
        <taxon>Sphaerotilaceae</taxon>
        <taxon>Ideonella</taxon>
    </lineage>
</organism>
<evidence type="ECO:0000259" key="4">
    <source>
        <dbReference type="PROSITE" id="PS50932"/>
    </source>
</evidence>
<gene>
    <name evidence="5" type="ORF">G3A44_21650</name>
</gene>
<evidence type="ECO:0000256" key="1">
    <source>
        <dbReference type="ARBA" id="ARBA00023015"/>
    </source>
</evidence>
<dbReference type="RefSeq" id="WP_163459827.1">
    <property type="nucleotide sequence ID" value="NZ_JAAGOH010000048.1"/>
</dbReference>
<keyword evidence="3" id="KW-0804">Transcription</keyword>
<accession>A0A7C9TLV9</accession>
<comment type="caution">
    <text evidence="5">The sequence shown here is derived from an EMBL/GenBank/DDBJ whole genome shotgun (WGS) entry which is preliminary data.</text>
</comment>
<dbReference type="PROSITE" id="PS00356">
    <property type="entry name" value="HTH_LACI_1"/>
    <property type="match status" value="1"/>
</dbReference>
<dbReference type="SMART" id="SM00354">
    <property type="entry name" value="HTH_LACI"/>
    <property type="match status" value="1"/>
</dbReference>
<keyword evidence="1" id="KW-0805">Transcription regulation</keyword>
<dbReference type="InterPro" id="IPR010982">
    <property type="entry name" value="Lambda_DNA-bd_dom_sf"/>
</dbReference>
<dbReference type="SUPFAM" id="SSF53822">
    <property type="entry name" value="Periplasmic binding protein-like I"/>
    <property type="match status" value="1"/>
</dbReference>